<proteinExistence type="predicted"/>
<dbReference type="KEGG" id="hir:HETIRDRAFT_412908"/>
<dbReference type="AlphaFoldDB" id="W4KKS4"/>
<evidence type="ECO:0000313" key="3">
    <source>
        <dbReference type="Proteomes" id="UP000030671"/>
    </source>
</evidence>
<evidence type="ECO:0000313" key="2">
    <source>
        <dbReference type="EMBL" id="ETW86453.1"/>
    </source>
</evidence>
<dbReference type="EMBL" id="KI925454">
    <property type="protein sequence ID" value="ETW86453.1"/>
    <property type="molecule type" value="Genomic_DNA"/>
</dbReference>
<accession>W4KKS4</accession>
<reference evidence="2 3" key="1">
    <citation type="journal article" date="2012" name="New Phytol.">
        <title>Insight into trade-off between wood decay and parasitism from the genome of a fungal forest pathogen.</title>
        <authorList>
            <person name="Olson A."/>
            <person name="Aerts A."/>
            <person name="Asiegbu F."/>
            <person name="Belbahri L."/>
            <person name="Bouzid O."/>
            <person name="Broberg A."/>
            <person name="Canback B."/>
            <person name="Coutinho P.M."/>
            <person name="Cullen D."/>
            <person name="Dalman K."/>
            <person name="Deflorio G."/>
            <person name="van Diepen L.T."/>
            <person name="Dunand C."/>
            <person name="Duplessis S."/>
            <person name="Durling M."/>
            <person name="Gonthier P."/>
            <person name="Grimwood J."/>
            <person name="Fossdal C.G."/>
            <person name="Hansson D."/>
            <person name="Henrissat B."/>
            <person name="Hietala A."/>
            <person name="Himmelstrand K."/>
            <person name="Hoffmeister D."/>
            <person name="Hogberg N."/>
            <person name="James T.Y."/>
            <person name="Karlsson M."/>
            <person name="Kohler A."/>
            <person name="Kues U."/>
            <person name="Lee Y.H."/>
            <person name="Lin Y.C."/>
            <person name="Lind M."/>
            <person name="Lindquist E."/>
            <person name="Lombard V."/>
            <person name="Lucas S."/>
            <person name="Lunden K."/>
            <person name="Morin E."/>
            <person name="Murat C."/>
            <person name="Park J."/>
            <person name="Raffaello T."/>
            <person name="Rouze P."/>
            <person name="Salamov A."/>
            <person name="Schmutz J."/>
            <person name="Solheim H."/>
            <person name="Stahlberg J."/>
            <person name="Velez H."/>
            <person name="de Vries R.P."/>
            <person name="Wiebenga A."/>
            <person name="Woodward S."/>
            <person name="Yakovlev I."/>
            <person name="Garbelotto M."/>
            <person name="Martin F."/>
            <person name="Grigoriev I.V."/>
            <person name="Stenlid J."/>
        </authorList>
    </citation>
    <scope>NUCLEOTIDE SEQUENCE [LARGE SCALE GENOMIC DNA]</scope>
    <source>
        <strain evidence="2 3">TC 32-1</strain>
    </source>
</reference>
<dbReference type="HOGENOM" id="CLU_1267034_0_0_1"/>
<gene>
    <name evidence="2" type="ORF">HETIRDRAFT_412908</name>
</gene>
<name>W4KKS4_HETIT</name>
<dbReference type="RefSeq" id="XP_009540474.1">
    <property type="nucleotide sequence ID" value="XM_009542179.1"/>
</dbReference>
<feature type="region of interest" description="Disordered" evidence="1">
    <location>
        <begin position="1"/>
        <end position="20"/>
    </location>
</feature>
<keyword evidence="3" id="KW-1185">Reference proteome</keyword>
<dbReference type="GeneID" id="20673076"/>
<evidence type="ECO:0000256" key="1">
    <source>
        <dbReference type="SAM" id="MobiDB-lite"/>
    </source>
</evidence>
<sequence>MAKRTVTKSNPLPNFPNKPSLYTDMSSSSLSHLLNGNHHLSPLSLLVPEPFHTLPMTNIHNALPYPNADPFPGNRLPPIPDFNDAAACKHEVHCLTDTPSPRTRLLSDWLNHVCAAEQVGPMLPAHLPAPPSNWQNGAPRNFIQDYKAYEEGIKRLSMQLDHVAENFGYYWHIRERMIDNAAWEGHLVHHAPTFDILTIYGYIKELRSMNNDCGLLSI</sequence>
<dbReference type="Proteomes" id="UP000030671">
    <property type="component" value="Unassembled WGS sequence"/>
</dbReference>
<dbReference type="InParanoid" id="W4KKS4"/>
<organism evidence="2 3">
    <name type="scientific">Heterobasidion irregulare (strain TC 32-1)</name>
    <dbReference type="NCBI Taxonomy" id="747525"/>
    <lineage>
        <taxon>Eukaryota</taxon>
        <taxon>Fungi</taxon>
        <taxon>Dikarya</taxon>
        <taxon>Basidiomycota</taxon>
        <taxon>Agaricomycotina</taxon>
        <taxon>Agaricomycetes</taxon>
        <taxon>Russulales</taxon>
        <taxon>Bondarzewiaceae</taxon>
        <taxon>Heterobasidion</taxon>
        <taxon>Heterobasidion annosum species complex</taxon>
    </lineage>
</organism>
<protein>
    <submittedName>
        <fullName evidence="2">Uncharacterized protein</fullName>
    </submittedName>
</protein>